<reference evidence="2 3" key="1">
    <citation type="submission" date="2019-11" db="EMBL/GenBank/DDBJ databases">
        <title>P. haliotis isolates from Z. marina roots.</title>
        <authorList>
            <person name="Cohen M."/>
            <person name="Jospin G."/>
            <person name="Eisen J.A."/>
            <person name="Coil D.A."/>
        </authorList>
    </citation>
    <scope>NUCLEOTIDE SEQUENCE [LARGE SCALE GENOMIC DNA]</scope>
    <source>
        <strain evidence="2 3">UCD-MCMsp1aY</strain>
    </source>
</reference>
<sequence>MKNKTLIALLLSIMATGCNAKSSEFYVGEITGPTILKEFKSFAKHKDDISYSTADLAPLRAVATPVEVKVFFGEWCHDSVREVPRLISLFEQVNNQNIKPTFYALDTAKSDPKDEAIKHSIRKTPTVIVYKDGTELGRFLEFPKTDWANDIAQLIKSAGD</sequence>
<dbReference type="RefSeq" id="WP_155696134.1">
    <property type="nucleotide sequence ID" value="NZ_BAAAFQ010000007.1"/>
</dbReference>
<dbReference type="SUPFAM" id="SSF52833">
    <property type="entry name" value="Thioredoxin-like"/>
    <property type="match status" value="1"/>
</dbReference>
<dbReference type="EMBL" id="WOCD01000005">
    <property type="protein sequence ID" value="MUH72930.1"/>
    <property type="molecule type" value="Genomic_DNA"/>
</dbReference>
<organism evidence="2 3">
    <name type="scientific">Psychrosphaera haliotis</name>
    <dbReference type="NCBI Taxonomy" id="555083"/>
    <lineage>
        <taxon>Bacteria</taxon>
        <taxon>Pseudomonadati</taxon>
        <taxon>Pseudomonadota</taxon>
        <taxon>Gammaproteobacteria</taxon>
        <taxon>Alteromonadales</taxon>
        <taxon>Pseudoalteromonadaceae</taxon>
        <taxon>Psychrosphaera</taxon>
    </lineage>
</organism>
<dbReference type="Pfam" id="PF14595">
    <property type="entry name" value="Thioredoxin_9"/>
    <property type="match status" value="1"/>
</dbReference>
<dbReference type="PROSITE" id="PS51257">
    <property type="entry name" value="PROKAR_LIPOPROTEIN"/>
    <property type="match status" value="1"/>
</dbReference>
<dbReference type="Proteomes" id="UP000439994">
    <property type="component" value="Unassembled WGS sequence"/>
</dbReference>
<evidence type="ECO:0008006" key="4">
    <source>
        <dbReference type="Google" id="ProtNLM"/>
    </source>
</evidence>
<keyword evidence="3" id="KW-1185">Reference proteome</keyword>
<evidence type="ECO:0000313" key="3">
    <source>
        <dbReference type="Proteomes" id="UP000439994"/>
    </source>
</evidence>
<dbReference type="Gene3D" id="3.40.30.10">
    <property type="entry name" value="Glutaredoxin"/>
    <property type="match status" value="1"/>
</dbReference>
<comment type="caution">
    <text evidence="2">The sequence shown here is derived from an EMBL/GenBank/DDBJ whole genome shotgun (WGS) entry which is preliminary data.</text>
</comment>
<dbReference type="OrthoDB" id="6398367at2"/>
<name>A0A6N8FDA2_9GAMM</name>
<feature type="signal peptide" evidence="1">
    <location>
        <begin position="1"/>
        <end position="20"/>
    </location>
</feature>
<dbReference type="InterPro" id="IPR036249">
    <property type="entry name" value="Thioredoxin-like_sf"/>
</dbReference>
<proteinExistence type="predicted"/>
<accession>A0A6N8FDA2</accession>
<dbReference type="CDD" id="cd02947">
    <property type="entry name" value="TRX_family"/>
    <property type="match status" value="1"/>
</dbReference>
<keyword evidence="1" id="KW-0732">Signal</keyword>
<evidence type="ECO:0000313" key="2">
    <source>
        <dbReference type="EMBL" id="MUH72930.1"/>
    </source>
</evidence>
<evidence type="ECO:0000256" key="1">
    <source>
        <dbReference type="SAM" id="SignalP"/>
    </source>
</evidence>
<dbReference type="AlphaFoldDB" id="A0A6N8FDA2"/>
<gene>
    <name evidence="2" type="ORF">GNP35_10815</name>
</gene>
<feature type="chain" id="PRO_5027022757" description="Thioredoxin" evidence="1">
    <location>
        <begin position="21"/>
        <end position="160"/>
    </location>
</feature>
<protein>
    <recommendedName>
        <fullName evidence="4">Thioredoxin</fullName>
    </recommendedName>
</protein>